<dbReference type="InterPro" id="IPR057326">
    <property type="entry name" value="KR_dom"/>
</dbReference>
<dbReference type="PRINTS" id="PR00080">
    <property type="entry name" value="SDRFAMILY"/>
</dbReference>
<proteinExistence type="inferred from homology"/>
<name>A0AAD5S559_9FUNG</name>
<dbReference type="Pfam" id="PF00106">
    <property type="entry name" value="adh_short"/>
    <property type="match status" value="1"/>
</dbReference>
<sequence length="295" mass="31890">MSTATENVWLITGTSSGFGRELTLQVLARGDKVIATARDTSKLSDLVSKGAHALTLDVTSPPEQIQKVIGEAIAVYGRIDILVNNAGYLIEGAVEETSHEETLRMWTTNVFGMLNVTNALLPHLRSRRTGTIANLGSIGGYAGMAGAGPYCVTKWAVAGYSESLHAELTPLGITVICIEPGYFRTDFLKPGNRQFTKNRIADYDATAGAVRDILNQVDRNQPGDPVKGVKVMIDIITKTGVAEGRELPVRITLGSDSFEWVRRQAETNLKLLEDWGDVIKSTDHDDVKAQGPGAH</sequence>
<keyword evidence="3" id="KW-0560">Oxidoreductase</keyword>
<comment type="caution">
    <text evidence="6">The sequence shown here is derived from an EMBL/GenBank/DDBJ whole genome shotgun (WGS) entry which is preliminary data.</text>
</comment>
<evidence type="ECO:0000256" key="1">
    <source>
        <dbReference type="ARBA" id="ARBA00006484"/>
    </source>
</evidence>
<dbReference type="Proteomes" id="UP001212841">
    <property type="component" value="Unassembled WGS sequence"/>
</dbReference>
<comment type="similarity">
    <text evidence="1 4">Belongs to the short-chain dehydrogenases/reductases (SDR) family.</text>
</comment>
<evidence type="ECO:0000313" key="7">
    <source>
        <dbReference type="Proteomes" id="UP001212841"/>
    </source>
</evidence>
<gene>
    <name evidence="6" type="ORF">HK097_000810</name>
</gene>
<dbReference type="CDD" id="cd05374">
    <property type="entry name" value="17beta-HSD-like_SDR_c"/>
    <property type="match status" value="1"/>
</dbReference>
<dbReference type="SMART" id="SM00822">
    <property type="entry name" value="PKS_KR"/>
    <property type="match status" value="1"/>
</dbReference>
<protein>
    <recommendedName>
        <fullName evidence="5">Ketoreductase domain-containing protein</fullName>
    </recommendedName>
</protein>
<dbReference type="InterPro" id="IPR002347">
    <property type="entry name" value="SDR_fam"/>
</dbReference>
<organism evidence="6 7">
    <name type="scientific">Rhizophlyctis rosea</name>
    <dbReference type="NCBI Taxonomy" id="64517"/>
    <lineage>
        <taxon>Eukaryota</taxon>
        <taxon>Fungi</taxon>
        <taxon>Fungi incertae sedis</taxon>
        <taxon>Chytridiomycota</taxon>
        <taxon>Chytridiomycota incertae sedis</taxon>
        <taxon>Chytridiomycetes</taxon>
        <taxon>Rhizophlyctidales</taxon>
        <taxon>Rhizophlyctidaceae</taxon>
        <taxon>Rhizophlyctis</taxon>
    </lineage>
</organism>
<dbReference type="AlphaFoldDB" id="A0AAD5S559"/>
<reference evidence="6" key="1">
    <citation type="submission" date="2020-05" db="EMBL/GenBank/DDBJ databases">
        <title>Phylogenomic resolution of chytrid fungi.</title>
        <authorList>
            <person name="Stajich J.E."/>
            <person name="Amses K."/>
            <person name="Simmons R."/>
            <person name="Seto K."/>
            <person name="Myers J."/>
            <person name="Bonds A."/>
            <person name="Quandt C.A."/>
            <person name="Barry K."/>
            <person name="Liu P."/>
            <person name="Grigoriev I."/>
            <person name="Longcore J.E."/>
            <person name="James T.Y."/>
        </authorList>
    </citation>
    <scope>NUCLEOTIDE SEQUENCE</scope>
    <source>
        <strain evidence="6">JEL0318</strain>
    </source>
</reference>
<evidence type="ECO:0000256" key="4">
    <source>
        <dbReference type="RuleBase" id="RU000363"/>
    </source>
</evidence>
<dbReference type="Gene3D" id="3.40.50.720">
    <property type="entry name" value="NAD(P)-binding Rossmann-like Domain"/>
    <property type="match status" value="1"/>
</dbReference>
<dbReference type="EMBL" id="JADGJD010001156">
    <property type="protein sequence ID" value="KAJ3046494.1"/>
    <property type="molecule type" value="Genomic_DNA"/>
</dbReference>
<dbReference type="PANTHER" id="PTHR43976">
    <property type="entry name" value="SHORT CHAIN DEHYDROGENASE"/>
    <property type="match status" value="1"/>
</dbReference>
<feature type="domain" description="Ketoreductase" evidence="5">
    <location>
        <begin position="7"/>
        <end position="181"/>
    </location>
</feature>
<dbReference type="PROSITE" id="PS00061">
    <property type="entry name" value="ADH_SHORT"/>
    <property type="match status" value="1"/>
</dbReference>
<dbReference type="PANTHER" id="PTHR43976:SF16">
    <property type="entry name" value="SHORT-CHAIN DEHYDROGENASE_REDUCTASE FAMILY PROTEIN"/>
    <property type="match status" value="1"/>
</dbReference>
<evidence type="ECO:0000256" key="2">
    <source>
        <dbReference type="ARBA" id="ARBA00022857"/>
    </source>
</evidence>
<dbReference type="InterPro" id="IPR020904">
    <property type="entry name" value="Sc_DH/Rdtase_CS"/>
</dbReference>
<dbReference type="SUPFAM" id="SSF51735">
    <property type="entry name" value="NAD(P)-binding Rossmann-fold domains"/>
    <property type="match status" value="1"/>
</dbReference>
<accession>A0AAD5S559</accession>
<dbReference type="InterPro" id="IPR051911">
    <property type="entry name" value="SDR_oxidoreductase"/>
</dbReference>
<evidence type="ECO:0000313" key="6">
    <source>
        <dbReference type="EMBL" id="KAJ3046494.1"/>
    </source>
</evidence>
<keyword evidence="2" id="KW-0521">NADP</keyword>
<dbReference type="InterPro" id="IPR036291">
    <property type="entry name" value="NAD(P)-bd_dom_sf"/>
</dbReference>
<keyword evidence="7" id="KW-1185">Reference proteome</keyword>
<evidence type="ECO:0000256" key="3">
    <source>
        <dbReference type="ARBA" id="ARBA00023002"/>
    </source>
</evidence>
<evidence type="ECO:0000259" key="5">
    <source>
        <dbReference type="SMART" id="SM00822"/>
    </source>
</evidence>
<dbReference type="PRINTS" id="PR00081">
    <property type="entry name" value="GDHRDH"/>
</dbReference>
<dbReference type="GO" id="GO:0016491">
    <property type="term" value="F:oxidoreductase activity"/>
    <property type="evidence" value="ECO:0007669"/>
    <property type="project" value="UniProtKB-KW"/>
</dbReference>